<evidence type="ECO:0000256" key="8">
    <source>
        <dbReference type="ARBA" id="ARBA00023077"/>
    </source>
</evidence>
<keyword evidence="9 11" id="KW-0472">Membrane</keyword>
<evidence type="ECO:0000256" key="12">
    <source>
        <dbReference type="RuleBase" id="RU003357"/>
    </source>
</evidence>
<keyword evidence="4" id="KW-0410">Iron transport</keyword>
<keyword evidence="15" id="KW-0675">Receptor</keyword>
<keyword evidence="7" id="KW-0406">Ion transport</keyword>
<dbReference type="InterPro" id="IPR000531">
    <property type="entry name" value="Beta-barrel_TonB"/>
</dbReference>
<reference evidence="15" key="1">
    <citation type="submission" date="2023-07" db="EMBL/GenBank/DDBJ databases">
        <title>Bacterial whole genome sequence for Sphingobium sp. HBC34.</title>
        <authorList>
            <person name="Le V."/>
            <person name="Ko S.-R."/>
            <person name="Ahn C.-Y."/>
            <person name="Oh H.-M."/>
        </authorList>
    </citation>
    <scope>NUCLEOTIDE SEQUENCE</scope>
    <source>
        <strain evidence="15">HBC34</strain>
    </source>
</reference>
<evidence type="ECO:0000256" key="4">
    <source>
        <dbReference type="ARBA" id="ARBA00022496"/>
    </source>
</evidence>
<comment type="caution">
    <text evidence="15">The sequence shown here is derived from an EMBL/GenBank/DDBJ whole genome shotgun (WGS) entry which is preliminary data.</text>
</comment>
<dbReference type="PROSITE" id="PS52016">
    <property type="entry name" value="TONB_DEPENDENT_REC_3"/>
    <property type="match status" value="1"/>
</dbReference>
<dbReference type="CDD" id="cd01347">
    <property type="entry name" value="ligand_gated_channel"/>
    <property type="match status" value="1"/>
</dbReference>
<evidence type="ECO:0000256" key="9">
    <source>
        <dbReference type="ARBA" id="ARBA00023136"/>
    </source>
</evidence>
<dbReference type="EMBL" id="JAUQOM010000001">
    <property type="protein sequence ID" value="MDO7833479.1"/>
    <property type="molecule type" value="Genomic_DNA"/>
</dbReference>
<dbReference type="SUPFAM" id="SSF56935">
    <property type="entry name" value="Porins"/>
    <property type="match status" value="1"/>
</dbReference>
<keyword evidence="10 11" id="KW-0998">Cell outer membrane</keyword>
<feature type="domain" description="TonB-dependent receptor plug" evidence="14">
    <location>
        <begin position="27"/>
        <end position="134"/>
    </location>
</feature>
<protein>
    <submittedName>
        <fullName evidence="15">TonB-dependent receptor</fullName>
    </submittedName>
</protein>
<keyword evidence="6" id="KW-0408">Iron</keyword>
<evidence type="ECO:0000256" key="1">
    <source>
        <dbReference type="ARBA" id="ARBA00004571"/>
    </source>
</evidence>
<evidence type="ECO:0000313" key="16">
    <source>
        <dbReference type="Proteomes" id="UP001176471"/>
    </source>
</evidence>
<dbReference type="Pfam" id="PF00593">
    <property type="entry name" value="TonB_dep_Rec_b-barrel"/>
    <property type="match status" value="1"/>
</dbReference>
<evidence type="ECO:0000256" key="6">
    <source>
        <dbReference type="ARBA" id="ARBA00023004"/>
    </source>
</evidence>
<name>A0ABT8ZG16_9SPHN</name>
<comment type="similarity">
    <text evidence="11 12">Belongs to the TonB-dependent receptor family.</text>
</comment>
<dbReference type="InterPro" id="IPR039426">
    <property type="entry name" value="TonB-dep_rcpt-like"/>
</dbReference>
<evidence type="ECO:0000256" key="5">
    <source>
        <dbReference type="ARBA" id="ARBA00022692"/>
    </source>
</evidence>
<dbReference type="InterPro" id="IPR036942">
    <property type="entry name" value="Beta-barrel_TonB_sf"/>
</dbReference>
<evidence type="ECO:0000256" key="3">
    <source>
        <dbReference type="ARBA" id="ARBA00022452"/>
    </source>
</evidence>
<evidence type="ECO:0000313" key="15">
    <source>
        <dbReference type="EMBL" id="MDO7833479.1"/>
    </source>
</evidence>
<dbReference type="Pfam" id="PF07715">
    <property type="entry name" value="Plug"/>
    <property type="match status" value="1"/>
</dbReference>
<accession>A0ABT8ZG16</accession>
<gene>
    <name evidence="15" type="ORF">Q4610_00300</name>
</gene>
<dbReference type="PANTHER" id="PTHR32552:SF81">
    <property type="entry name" value="TONB-DEPENDENT OUTER MEMBRANE RECEPTOR"/>
    <property type="match status" value="1"/>
</dbReference>
<keyword evidence="3 11" id="KW-1134">Transmembrane beta strand</keyword>
<evidence type="ECO:0000256" key="11">
    <source>
        <dbReference type="PROSITE-ProRule" id="PRU01360"/>
    </source>
</evidence>
<dbReference type="Proteomes" id="UP001176471">
    <property type="component" value="Unassembled WGS sequence"/>
</dbReference>
<evidence type="ECO:0000259" key="14">
    <source>
        <dbReference type="Pfam" id="PF07715"/>
    </source>
</evidence>
<sequence length="729" mass="79366">MDTQADTVQDAGLSDIVVTATRASTSVQRTALTIQVLSSESLLKSGVSDSAALQNSVPGLTFTSGNVGQTLIYMRGIGTSILGLGAGASVATYVDGIYLSNQQQALQKFGNIERVEVLKGPQATLFGRNATGGAINIITREPGDTMRLDADASYGNYDAVTLRATASGPVTDNLGALFSVLYDDHDGYAKNITLGNRPNADHTIGIRATLQFKPSPNISLTLRGDYSYRKFSDYYKELNPDSIFSFFNDGSDFIADPWKIRNNVVNRATARDRGVSFTVKSDLGIGDLTSVTSYRQFNSGPTISDLDSNDGPYWPALNLGSVILGDLLRSRQFYHETYVATDRSKSFFMTVGANYHREKAKQFVYRPLAFTATVVGAGTGDQTFDRALDNEAYSAFVDAGANLSSDLTITAGVRYSEEKKDYSQFNYFTTNIPLGLQIGRRTDKSWSPRAGIEYRPSGDLMIYASATSGFKSGGFAENNPLNTFKPEKIWSYEAGLKSSFLDRRGRFNIAFFYADYKDLQIQQLVGGGLSFVRRIVNADKATIYGVDFEASIKPVDQLTLTFGGEYLKTKIGDALLCAPTLPCTGATAPYNAGVLNPKGNVLPNAPKWSLIGNVDYDIPLASGTINLHSDLSYRSRALFNYFGQAELPNGAQLSQPAYVNLNGQIRYKDDSGWSIALFGQNLTDRLVRTWMDVLSNYSSPPSPLINRGTLTGARFAPPRTYGVRVGVSF</sequence>
<dbReference type="InterPro" id="IPR012910">
    <property type="entry name" value="Plug_dom"/>
</dbReference>
<organism evidence="15 16">
    <name type="scientific">Sphingobium cyanobacteriorum</name>
    <dbReference type="NCBI Taxonomy" id="3063954"/>
    <lineage>
        <taxon>Bacteria</taxon>
        <taxon>Pseudomonadati</taxon>
        <taxon>Pseudomonadota</taxon>
        <taxon>Alphaproteobacteria</taxon>
        <taxon>Sphingomonadales</taxon>
        <taxon>Sphingomonadaceae</taxon>
        <taxon>Sphingobium</taxon>
    </lineage>
</organism>
<keyword evidence="8 12" id="KW-0798">TonB box</keyword>
<evidence type="ECO:0000256" key="10">
    <source>
        <dbReference type="ARBA" id="ARBA00023237"/>
    </source>
</evidence>
<keyword evidence="5 11" id="KW-0812">Transmembrane</keyword>
<feature type="domain" description="TonB-dependent receptor-like beta-barrel" evidence="13">
    <location>
        <begin position="223"/>
        <end position="682"/>
    </location>
</feature>
<comment type="subcellular location">
    <subcellularLocation>
        <location evidence="1 11">Cell outer membrane</location>
        <topology evidence="1 11">Multi-pass membrane protein</topology>
    </subcellularLocation>
</comment>
<proteinExistence type="inferred from homology"/>
<keyword evidence="2 11" id="KW-0813">Transport</keyword>
<dbReference type="RefSeq" id="WP_304534034.1">
    <property type="nucleotide sequence ID" value="NZ_JAUQOM010000001.1"/>
</dbReference>
<evidence type="ECO:0000259" key="13">
    <source>
        <dbReference type="Pfam" id="PF00593"/>
    </source>
</evidence>
<dbReference type="Gene3D" id="2.40.170.20">
    <property type="entry name" value="TonB-dependent receptor, beta-barrel domain"/>
    <property type="match status" value="1"/>
</dbReference>
<keyword evidence="16" id="KW-1185">Reference proteome</keyword>
<dbReference type="PANTHER" id="PTHR32552">
    <property type="entry name" value="FERRICHROME IRON RECEPTOR-RELATED"/>
    <property type="match status" value="1"/>
</dbReference>
<evidence type="ECO:0000256" key="2">
    <source>
        <dbReference type="ARBA" id="ARBA00022448"/>
    </source>
</evidence>
<evidence type="ECO:0000256" key="7">
    <source>
        <dbReference type="ARBA" id="ARBA00023065"/>
    </source>
</evidence>